<dbReference type="SMART" id="SM00369">
    <property type="entry name" value="LRR_TYP"/>
    <property type="match status" value="5"/>
</dbReference>
<gene>
    <name evidence="4" type="ORF">ACHAWO_005252</name>
</gene>
<keyword evidence="5" id="KW-1185">Reference proteome</keyword>
<organism evidence="4 5">
    <name type="scientific">Cyclotella atomus</name>
    <dbReference type="NCBI Taxonomy" id="382360"/>
    <lineage>
        <taxon>Eukaryota</taxon>
        <taxon>Sar</taxon>
        <taxon>Stramenopiles</taxon>
        <taxon>Ochrophyta</taxon>
        <taxon>Bacillariophyta</taxon>
        <taxon>Coscinodiscophyceae</taxon>
        <taxon>Thalassiosirophycidae</taxon>
        <taxon>Stephanodiscales</taxon>
        <taxon>Stephanodiscaceae</taxon>
        <taxon>Cyclotella</taxon>
    </lineage>
</organism>
<sequence>MEEDQPIQPDESGHLDLKYRGWTEVPFADLSSFAYCLQSLDVSFNQLQYLPDEFSSLRFLQILNCSCNKLRSLPENIGALESLTVLKANGNQLTAIPSSIGQCKSLQQLILSENILTSLPEELKGCSSLQKLLVQNNDLSRLPLSLAKLKDTLIEIDLSNNNEQMTVTIPTEVHRDIDSVMWIISLQSQKRDCIDGLKHDIKTLQHDIVGYEFDLLQLEEQVAMLEQKKRNIESDLEQVKHFLRAQECKRNVQYWMEQKWEEIKLACASKLPI</sequence>
<proteinExistence type="predicted"/>
<dbReference type="Pfam" id="PF13855">
    <property type="entry name" value="LRR_8"/>
    <property type="match status" value="1"/>
</dbReference>
<dbReference type="InterPro" id="IPR032675">
    <property type="entry name" value="LRR_dom_sf"/>
</dbReference>
<reference evidence="4 5" key="1">
    <citation type="submission" date="2024-10" db="EMBL/GenBank/DDBJ databases">
        <title>Updated reference genomes for cyclostephanoid diatoms.</title>
        <authorList>
            <person name="Roberts W.R."/>
            <person name="Alverson A.J."/>
        </authorList>
    </citation>
    <scope>NUCLEOTIDE SEQUENCE [LARGE SCALE GENOMIC DNA]</scope>
    <source>
        <strain evidence="4 5">AJA010-31</strain>
    </source>
</reference>
<dbReference type="AlphaFoldDB" id="A0ABD3NKW1"/>
<comment type="caution">
    <text evidence="4">The sequence shown here is derived from an EMBL/GenBank/DDBJ whole genome shotgun (WGS) entry which is preliminary data.</text>
</comment>
<dbReference type="InterPro" id="IPR003591">
    <property type="entry name" value="Leu-rich_rpt_typical-subtyp"/>
</dbReference>
<evidence type="ECO:0000256" key="2">
    <source>
        <dbReference type="ARBA" id="ARBA00022737"/>
    </source>
</evidence>
<dbReference type="EMBL" id="JALLPJ020001211">
    <property type="protein sequence ID" value="KAL3774045.1"/>
    <property type="molecule type" value="Genomic_DNA"/>
</dbReference>
<dbReference type="InterPro" id="IPR001611">
    <property type="entry name" value="Leu-rich_rpt"/>
</dbReference>
<name>A0ABD3NKW1_9STRA</name>
<feature type="coiled-coil region" evidence="3">
    <location>
        <begin position="201"/>
        <end position="238"/>
    </location>
</feature>
<evidence type="ECO:0000313" key="5">
    <source>
        <dbReference type="Proteomes" id="UP001530400"/>
    </source>
</evidence>
<evidence type="ECO:0000313" key="4">
    <source>
        <dbReference type="EMBL" id="KAL3774045.1"/>
    </source>
</evidence>
<dbReference type="Gene3D" id="3.80.10.10">
    <property type="entry name" value="Ribonuclease Inhibitor"/>
    <property type="match status" value="1"/>
</dbReference>
<dbReference type="SUPFAM" id="SSF52058">
    <property type="entry name" value="L domain-like"/>
    <property type="match status" value="1"/>
</dbReference>
<evidence type="ECO:0000256" key="3">
    <source>
        <dbReference type="SAM" id="Coils"/>
    </source>
</evidence>
<accession>A0ABD3NKW1</accession>
<dbReference type="InterPro" id="IPR050216">
    <property type="entry name" value="LRR_domain-containing"/>
</dbReference>
<dbReference type="PANTHER" id="PTHR48051:SF1">
    <property type="entry name" value="RAS SUPPRESSOR PROTEIN 1"/>
    <property type="match status" value="1"/>
</dbReference>
<keyword evidence="2" id="KW-0677">Repeat</keyword>
<dbReference type="Proteomes" id="UP001530400">
    <property type="component" value="Unassembled WGS sequence"/>
</dbReference>
<dbReference type="PANTHER" id="PTHR48051">
    <property type="match status" value="1"/>
</dbReference>
<evidence type="ECO:0000256" key="1">
    <source>
        <dbReference type="ARBA" id="ARBA00022614"/>
    </source>
</evidence>
<dbReference type="SMART" id="SM00364">
    <property type="entry name" value="LRR_BAC"/>
    <property type="match status" value="5"/>
</dbReference>
<keyword evidence="1" id="KW-0433">Leucine-rich repeat</keyword>
<keyword evidence="3" id="KW-0175">Coiled coil</keyword>
<protein>
    <submittedName>
        <fullName evidence="4">Uncharacterized protein</fullName>
    </submittedName>
</protein>